<sequence length="224" mass="25101">MAEAAAARREARRRKILENSQSRLQFLTGKSADSCARGSPVRTVDSSQDIEIPATAAHQDESGVRINDSIVSDHTSQEPLTIFGPETAAGDGEPVDDPSPFPSRAQRTPRNSRTSLKTLLLVHKYDMVLMSFLLQIYYSFNPLTNTTNLFLPIFIYSVTKIIWFPPKDNSNTTNAMLFINSVMSNRLKNVIYIAQSLAVVVRDIFVYLFVTVCIQSVYEYITVL</sequence>
<evidence type="ECO:0000313" key="2">
    <source>
        <dbReference type="Proteomes" id="UP000504629"/>
    </source>
</evidence>
<keyword evidence="2" id="KW-1185">Reference proteome</keyword>
<feature type="region of interest" description="Disordered" evidence="1">
    <location>
        <begin position="74"/>
        <end position="110"/>
    </location>
</feature>
<dbReference type="KEGG" id="bman:114251259"/>
<name>A0A6J2KG15_BOMMA</name>
<accession>A0A6J2KG15</accession>
<proteinExistence type="predicted"/>
<evidence type="ECO:0000313" key="3">
    <source>
        <dbReference type="RefSeq" id="XP_028041271.1"/>
    </source>
</evidence>
<reference evidence="3" key="1">
    <citation type="submission" date="2025-08" db="UniProtKB">
        <authorList>
            <consortium name="RefSeq"/>
        </authorList>
    </citation>
    <scope>IDENTIFICATION</scope>
    <source>
        <tissue evidence="3">Silk gland</tissue>
    </source>
</reference>
<dbReference type="AlphaFoldDB" id="A0A6J2KG15"/>
<feature type="region of interest" description="Disordered" evidence="1">
    <location>
        <begin position="30"/>
        <end position="59"/>
    </location>
</feature>
<organism evidence="2 3">
    <name type="scientific">Bombyx mandarina</name>
    <name type="common">Wild silk moth</name>
    <name type="synonym">Wild silkworm</name>
    <dbReference type="NCBI Taxonomy" id="7092"/>
    <lineage>
        <taxon>Eukaryota</taxon>
        <taxon>Metazoa</taxon>
        <taxon>Ecdysozoa</taxon>
        <taxon>Arthropoda</taxon>
        <taxon>Hexapoda</taxon>
        <taxon>Insecta</taxon>
        <taxon>Pterygota</taxon>
        <taxon>Neoptera</taxon>
        <taxon>Endopterygota</taxon>
        <taxon>Lepidoptera</taxon>
        <taxon>Glossata</taxon>
        <taxon>Ditrysia</taxon>
        <taxon>Bombycoidea</taxon>
        <taxon>Bombycidae</taxon>
        <taxon>Bombycinae</taxon>
        <taxon>Bombyx</taxon>
    </lineage>
</organism>
<dbReference type="Proteomes" id="UP000504629">
    <property type="component" value="Unplaced"/>
</dbReference>
<dbReference type="RefSeq" id="XP_028041271.1">
    <property type="nucleotide sequence ID" value="XM_028185470.1"/>
</dbReference>
<protein>
    <submittedName>
        <fullName evidence="3">Uncharacterized protein LOC114251259</fullName>
    </submittedName>
</protein>
<evidence type="ECO:0000256" key="1">
    <source>
        <dbReference type="SAM" id="MobiDB-lite"/>
    </source>
</evidence>
<dbReference type="GeneID" id="114251259"/>
<gene>
    <name evidence="3" type="primary">LOC114251259</name>
</gene>
<dbReference type="OrthoDB" id="8117793at2759"/>